<evidence type="ECO:0000313" key="2">
    <source>
        <dbReference type="EMBL" id="RCN55955.1"/>
    </source>
</evidence>
<reference evidence="2 3" key="1">
    <citation type="submission" date="2018-02" db="EMBL/GenBank/DDBJ databases">
        <title>Insights into the biology of acidophilic members of the Acidiferrobacteraceae family derived from comparative genomic analyses.</title>
        <authorList>
            <person name="Issotta F."/>
            <person name="Thyssen C."/>
            <person name="Mena C."/>
            <person name="Moya A."/>
            <person name="Bellenberg S."/>
            <person name="Sproer C."/>
            <person name="Covarrubias P.C."/>
            <person name="Sand W."/>
            <person name="Quatrini R."/>
            <person name="Vera M."/>
        </authorList>
    </citation>
    <scope>NUCLEOTIDE SEQUENCE [LARGE SCALE GENOMIC DNA]</scope>
    <source>
        <strain evidence="3">m-1</strain>
    </source>
</reference>
<sequence length="99" mass="10901">MPATVSGMLGPYSRTLEGYMRIERTDPVTGKTLTPTDGQPYVVEGEGADALMIYFESEETKRQYQGIGAERPERDLHHTLDNPAPLPGDEPNGIPQQRG</sequence>
<keyword evidence="3" id="KW-1185">Reference proteome</keyword>
<comment type="caution">
    <text evidence="2">The sequence shown here is derived from an EMBL/GenBank/DDBJ whole genome shotgun (WGS) entry which is preliminary data.</text>
</comment>
<accession>A0A368HBZ1</accession>
<gene>
    <name evidence="2" type="ORF">C4900_08655</name>
</gene>
<dbReference type="AlphaFoldDB" id="A0A368HBZ1"/>
<proteinExistence type="predicted"/>
<feature type="region of interest" description="Disordered" evidence="1">
    <location>
        <begin position="63"/>
        <end position="99"/>
    </location>
</feature>
<protein>
    <submittedName>
        <fullName evidence="2">Uncharacterized protein</fullName>
    </submittedName>
</protein>
<dbReference type="Proteomes" id="UP000253250">
    <property type="component" value="Unassembled WGS sequence"/>
</dbReference>
<dbReference type="EMBL" id="PSYR01000002">
    <property type="protein sequence ID" value="RCN55955.1"/>
    <property type="molecule type" value="Genomic_DNA"/>
</dbReference>
<feature type="compositionally biased region" description="Basic and acidic residues" evidence="1">
    <location>
        <begin position="70"/>
        <end position="80"/>
    </location>
</feature>
<name>A0A368HBZ1_9GAMM</name>
<organism evidence="2 3">
    <name type="scientific">Acidiferrobacter thiooxydans</name>
    <dbReference type="NCBI Taxonomy" id="163359"/>
    <lineage>
        <taxon>Bacteria</taxon>
        <taxon>Pseudomonadati</taxon>
        <taxon>Pseudomonadota</taxon>
        <taxon>Gammaproteobacteria</taxon>
        <taxon>Acidiferrobacterales</taxon>
        <taxon>Acidiferrobacteraceae</taxon>
        <taxon>Acidiferrobacter</taxon>
    </lineage>
</organism>
<evidence type="ECO:0000256" key="1">
    <source>
        <dbReference type="SAM" id="MobiDB-lite"/>
    </source>
</evidence>
<evidence type="ECO:0000313" key="3">
    <source>
        <dbReference type="Proteomes" id="UP000253250"/>
    </source>
</evidence>